<feature type="region of interest" description="Disordered" evidence="7">
    <location>
        <begin position="470"/>
        <end position="499"/>
    </location>
</feature>
<evidence type="ECO:0000256" key="2">
    <source>
        <dbReference type="ARBA" id="ARBA00009448"/>
    </source>
</evidence>
<keyword evidence="6" id="KW-0539">Nucleus</keyword>
<keyword evidence="4" id="KW-0805">Transcription regulation</keyword>
<dbReference type="Pfam" id="PF03909">
    <property type="entry name" value="BSD"/>
    <property type="match status" value="2"/>
</dbReference>
<dbReference type="PANTHER" id="PTHR12856">
    <property type="entry name" value="TRANSCRIPTION INITIATION FACTOR IIH-RELATED"/>
    <property type="match status" value="1"/>
</dbReference>
<accession>A0AAN6WY00</accession>
<dbReference type="EMBL" id="MU864367">
    <property type="protein sequence ID" value="KAK4190274.1"/>
    <property type="molecule type" value="Genomic_DNA"/>
</dbReference>
<dbReference type="AlphaFoldDB" id="A0AAN6WY00"/>
<proteinExistence type="inferred from homology"/>
<dbReference type="CDD" id="cd13229">
    <property type="entry name" value="PH_TFIIH"/>
    <property type="match status" value="1"/>
</dbReference>
<protein>
    <recommendedName>
        <fullName evidence="8">BSD domain-containing protein</fullName>
    </recommendedName>
</protein>
<dbReference type="InterPro" id="IPR005607">
    <property type="entry name" value="BSD_dom"/>
</dbReference>
<dbReference type="SUPFAM" id="SSF50729">
    <property type="entry name" value="PH domain-like"/>
    <property type="match status" value="1"/>
</dbReference>
<keyword evidence="3" id="KW-0677">Repeat</keyword>
<evidence type="ECO:0000256" key="4">
    <source>
        <dbReference type="ARBA" id="ARBA00023015"/>
    </source>
</evidence>
<organism evidence="9 10">
    <name type="scientific">Podospora australis</name>
    <dbReference type="NCBI Taxonomy" id="1536484"/>
    <lineage>
        <taxon>Eukaryota</taxon>
        <taxon>Fungi</taxon>
        <taxon>Dikarya</taxon>
        <taxon>Ascomycota</taxon>
        <taxon>Pezizomycotina</taxon>
        <taxon>Sordariomycetes</taxon>
        <taxon>Sordariomycetidae</taxon>
        <taxon>Sordariales</taxon>
        <taxon>Podosporaceae</taxon>
        <taxon>Podospora</taxon>
    </lineage>
</organism>
<dbReference type="Gene3D" id="2.30.29.30">
    <property type="entry name" value="Pleckstrin-homology domain (PH domain)/Phosphotyrosine-binding domain (PTB)"/>
    <property type="match status" value="1"/>
</dbReference>
<evidence type="ECO:0000256" key="7">
    <source>
        <dbReference type="SAM" id="MobiDB-lite"/>
    </source>
</evidence>
<reference evidence="9" key="1">
    <citation type="journal article" date="2023" name="Mol. Phylogenet. Evol.">
        <title>Genome-scale phylogeny and comparative genomics of the fungal order Sordariales.</title>
        <authorList>
            <person name="Hensen N."/>
            <person name="Bonometti L."/>
            <person name="Westerberg I."/>
            <person name="Brannstrom I.O."/>
            <person name="Guillou S."/>
            <person name="Cros-Aarteil S."/>
            <person name="Calhoun S."/>
            <person name="Haridas S."/>
            <person name="Kuo A."/>
            <person name="Mondo S."/>
            <person name="Pangilinan J."/>
            <person name="Riley R."/>
            <person name="LaButti K."/>
            <person name="Andreopoulos B."/>
            <person name="Lipzen A."/>
            <person name="Chen C."/>
            <person name="Yan M."/>
            <person name="Daum C."/>
            <person name="Ng V."/>
            <person name="Clum A."/>
            <person name="Steindorff A."/>
            <person name="Ohm R.A."/>
            <person name="Martin F."/>
            <person name="Silar P."/>
            <person name="Natvig D.O."/>
            <person name="Lalanne C."/>
            <person name="Gautier V."/>
            <person name="Ament-Velasquez S.L."/>
            <person name="Kruys A."/>
            <person name="Hutchinson M.I."/>
            <person name="Powell A.J."/>
            <person name="Barry K."/>
            <person name="Miller A.N."/>
            <person name="Grigoriev I.V."/>
            <person name="Debuchy R."/>
            <person name="Gladieux P."/>
            <person name="Hiltunen Thoren M."/>
            <person name="Johannesson H."/>
        </authorList>
    </citation>
    <scope>NUCLEOTIDE SEQUENCE</scope>
    <source>
        <strain evidence="9">PSN309</strain>
    </source>
</reference>
<dbReference type="InterPro" id="IPR027079">
    <property type="entry name" value="Tfb1/GTF2H1"/>
</dbReference>
<dbReference type="SMART" id="SM00751">
    <property type="entry name" value="BSD"/>
    <property type="match status" value="2"/>
</dbReference>
<keyword evidence="10" id="KW-1185">Reference proteome</keyword>
<comment type="caution">
    <text evidence="9">The sequence shown here is derived from an EMBL/GenBank/DDBJ whole genome shotgun (WGS) entry which is preliminary data.</text>
</comment>
<dbReference type="Proteomes" id="UP001302126">
    <property type="component" value="Unassembled WGS sequence"/>
</dbReference>
<sequence>MASIPRGKAVYKKKEGILTLTDDQKFLIWSPLPATGPPTVSLALERILNLQQTPPTSAKVILKVIEKPKPGAEDQPGTSFLFSFTSPADARAEADAIRDLLSAILAELRGNDPNVPKPVGDAQAAGVNGAGASAAMSFASTVNAKTPSIRWFDDDTLRADTSLQLSLLKKDEDLAETYSEALALKPESIPEASFNAQFWSTRVNLLRAHAIELNQKKGAYNVLATIKPRAEDGQFKLSLSSEQITIILNQHPLVRRIYNENVPKLSETDFWSRFFLSKLAKKLRGERISDVDNSDVVFDKYLEADNSLGFASKIHAAQHVPHIIDVEANEENQGGFRGGNQKDKEMRPRANVPIIRTLNSLSEKIMADVAPSDLGPAPTPDGIPDATRTFDELTLRDLRGDTEAARIILNVKEQSKFFSASSSGAGDPEAEALANQDPSDVLFEVQADLETFDADGSGGIDLRKSIGVDDASDEDAAHEDPTLHQTPHVGSNAARKQARDQILEGMRKKRAEGVVNGDDHESPMSIPPEIAQRCYLTNATTTEFLKQFWSAFMSSDPARNQEVAYHVDTLRKSGERIEALAMEAEKIRVQLADKRRKEIQDHYKKTGKKLRWVPPRGGRDSVLALFEGTLTALQVAQAVYAGGSKA</sequence>
<dbReference type="GO" id="GO:0006351">
    <property type="term" value="P:DNA-templated transcription"/>
    <property type="evidence" value="ECO:0007669"/>
    <property type="project" value="InterPro"/>
</dbReference>
<comment type="subcellular location">
    <subcellularLocation>
        <location evidence="1">Nucleus</location>
    </subcellularLocation>
</comment>
<dbReference type="InterPro" id="IPR011993">
    <property type="entry name" value="PH-like_dom_sf"/>
</dbReference>
<feature type="domain" description="BSD" evidence="8">
    <location>
        <begin position="231"/>
        <end position="282"/>
    </location>
</feature>
<comment type="similarity">
    <text evidence="2">Belongs to the TFB1 family.</text>
</comment>
<gene>
    <name evidence="9" type="ORF">QBC35DRAFT_86945</name>
</gene>
<name>A0AAN6WY00_9PEZI</name>
<dbReference type="PROSITE" id="PS50858">
    <property type="entry name" value="BSD"/>
    <property type="match status" value="2"/>
</dbReference>
<dbReference type="InterPro" id="IPR035925">
    <property type="entry name" value="BSD_dom_sf"/>
</dbReference>
<feature type="domain" description="BSD" evidence="8">
    <location>
        <begin position="151"/>
        <end position="210"/>
    </location>
</feature>
<reference evidence="9" key="2">
    <citation type="submission" date="2023-05" db="EMBL/GenBank/DDBJ databases">
        <authorList>
            <consortium name="Lawrence Berkeley National Laboratory"/>
            <person name="Steindorff A."/>
            <person name="Hensen N."/>
            <person name="Bonometti L."/>
            <person name="Westerberg I."/>
            <person name="Brannstrom I.O."/>
            <person name="Guillou S."/>
            <person name="Cros-Aarteil S."/>
            <person name="Calhoun S."/>
            <person name="Haridas S."/>
            <person name="Kuo A."/>
            <person name="Mondo S."/>
            <person name="Pangilinan J."/>
            <person name="Riley R."/>
            <person name="Labutti K."/>
            <person name="Andreopoulos B."/>
            <person name="Lipzen A."/>
            <person name="Chen C."/>
            <person name="Yanf M."/>
            <person name="Daum C."/>
            <person name="Ng V."/>
            <person name="Clum A."/>
            <person name="Ohm R."/>
            <person name="Martin F."/>
            <person name="Silar P."/>
            <person name="Natvig D."/>
            <person name="Lalanne C."/>
            <person name="Gautier V."/>
            <person name="Ament-Velasquez S.L."/>
            <person name="Kruys A."/>
            <person name="Hutchinson M.I."/>
            <person name="Powell A.J."/>
            <person name="Barry K."/>
            <person name="Miller A.N."/>
            <person name="Grigoriev I.V."/>
            <person name="Debuchy R."/>
            <person name="Gladieux P."/>
            <person name="Thoren M.H."/>
            <person name="Johannesson H."/>
        </authorList>
    </citation>
    <scope>NUCLEOTIDE SEQUENCE</scope>
    <source>
        <strain evidence="9">PSN309</strain>
    </source>
</reference>
<evidence type="ECO:0000313" key="9">
    <source>
        <dbReference type="EMBL" id="KAK4190274.1"/>
    </source>
</evidence>
<dbReference type="GO" id="GO:0000439">
    <property type="term" value="C:transcription factor TFIIH core complex"/>
    <property type="evidence" value="ECO:0007669"/>
    <property type="project" value="InterPro"/>
</dbReference>
<dbReference type="GO" id="GO:0006289">
    <property type="term" value="P:nucleotide-excision repair"/>
    <property type="evidence" value="ECO:0007669"/>
    <property type="project" value="InterPro"/>
</dbReference>
<evidence type="ECO:0000256" key="5">
    <source>
        <dbReference type="ARBA" id="ARBA00023163"/>
    </source>
</evidence>
<dbReference type="InterPro" id="IPR013876">
    <property type="entry name" value="TFIIH_BTF_p62_N"/>
</dbReference>
<keyword evidence="5" id="KW-0804">Transcription</keyword>
<evidence type="ECO:0000259" key="8">
    <source>
        <dbReference type="PROSITE" id="PS50858"/>
    </source>
</evidence>
<dbReference type="Pfam" id="PF08567">
    <property type="entry name" value="PH_TFIIH"/>
    <property type="match status" value="1"/>
</dbReference>
<evidence type="ECO:0000256" key="1">
    <source>
        <dbReference type="ARBA" id="ARBA00004123"/>
    </source>
</evidence>
<evidence type="ECO:0000256" key="3">
    <source>
        <dbReference type="ARBA" id="ARBA00022737"/>
    </source>
</evidence>
<dbReference type="SUPFAM" id="SSF140383">
    <property type="entry name" value="BSD domain-like"/>
    <property type="match status" value="1"/>
</dbReference>
<dbReference type="Gene3D" id="1.10.3970.10">
    <property type="entry name" value="BSD domain"/>
    <property type="match status" value="1"/>
</dbReference>
<evidence type="ECO:0000313" key="10">
    <source>
        <dbReference type="Proteomes" id="UP001302126"/>
    </source>
</evidence>
<evidence type="ECO:0000256" key="6">
    <source>
        <dbReference type="ARBA" id="ARBA00023242"/>
    </source>
</evidence>